<evidence type="ECO:0000313" key="1">
    <source>
        <dbReference type="EMBL" id="WSB73691.1"/>
    </source>
</evidence>
<dbReference type="EMBL" id="CP109106">
    <property type="protein sequence ID" value="WSB73691.1"/>
    <property type="molecule type" value="Genomic_DNA"/>
</dbReference>
<gene>
    <name evidence="1" type="ORF">OG863_40365</name>
</gene>
<accession>A0ABZ1FU63</accession>
<keyword evidence="2" id="KW-1185">Reference proteome</keyword>
<dbReference type="Proteomes" id="UP001344251">
    <property type="component" value="Chromosome"/>
</dbReference>
<name>A0ABZ1FU63_9ACTN</name>
<evidence type="ECO:0000313" key="2">
    <source>
        <dbReference type="Proteomes" id="UP001344251"/>
    </source>
</evidence>
<protein>
    <submittedName>
        <fullName evidence="1">Uncharacterized protein</fullName>
    </submittedName>
</protein>
<sequence>MYEHGTDARALFQALHDHDGPEAHAKVTVPWLEHAGDDYRAWLARAALHDGWWAGERAMHGRRFLIRELYALSRVSDVLLLGFQPAADTPSGPSWPVRRLQWPGVSLFEYLALFTGLGMTPFDHDGFDPFFHEIVDVEQADDPTASIQVTQVVWPGLMLGDLLFSRAGVRVRAGRNHALRDVADRFPLYWTYRRNYRPTVDESHGWGSHSQSATDFRLDYHTSTSVRLNVAGDAGIDVPGDLNEQAAQLTSGERRDLLRHRCLLRPPDAADVLAQMPGWERELSLFAWRLPSSDTGLAGHGGRRAPRVRHAIAVGGLTASTLTPGMPSVAPGTPRPGLW</sequence>
<dbReference type="RefSeq" id="WP_326623320.1">
    <property type="nucleotide sequence ID" value="NZ_CP109106.1"/>
</dbReference>
<organism evidence="1 2">
    <name type="scientific">Streptomyces decoyicus</name>
    <dbReference type="NCBI Taxonomy" id="249567"/>
    <lineage>
        <taxon>Bacteria</taxon>
        <taxon>Bacillati</taxon>
        <taxon>Actinomycetota</taxon>
        <taxon>Actinomycetes</taxon>
        <taxon>Kitasatosporales</taxon>
        <taxon>Streptomycetaceae</taxon>
        <taxon>Streptomyces</taxon>
    </lineage>
</organism>
<reference evidence="1 2" key="1">
    <citation type="submission" date="2022-10" db="EMBL/GenBank/DDBJ databases">
        <title>The complete genomes of actinobacterial strains from the NBC collection.</title>
        <authorList>
            <person name="Joergensen T.S."/>
            <person name="Alvarez Arevalo M."/>
            <person name="Sterndorff E.B."/>
            <person name="Faurdal D."/>
            <person name="Vuksanovic O."/>
            <person name="Mourched A.-S."/>
            <person name="Charusanti P."/>
            <person name="Shaw S."/>
            <person name="Blin K."/>
            <person name="Weber T."/>
        </authorList>
    </citation>
    <scope>NUCLEOTIDE SEQUENCE [LARGE SCALE GENOMIC DNA]</scope>
    <source>
        <strain evidence="1 2">NBC 01774</strain>
    </source>
</reference>
<proteinExistence type="predicted"/>